<evidence type="ECO:0000256" key="10">
    <source>
        <dbReference type="PROSITE-ProRule" id="PRU00409"/>
    </source>
</evidence>
<gene>
    <name evidence="12" type="primary">lysX</name>
    <name evidence="12" type="ORF">GCM10009765_25520</name>
</gene>
<dbReference type="PANTHER" id="PTHR21621:SF0">
    <property type="entry name" value="BETA-CITRYLGLUTAMATE SYNTHASE B-RELATED"/>
    <property type="match status" value="1"/>
</dbReference>
<dbReference type="Gene3D" id="3.40.50.20">
    <property type="match status" value="1"/>
</dbReference>
<dbReference type="Proteomes" id="UP001500618">
    <property type="component" value="Unassembled WGS sequence"/>
</dbReference>
<dbReference type="SUPFAM" id="SSF52440">
    <property type="entry name" value="PreATP-grasp domain"/>
    <property type="match status" value="1"/>
</dbReference>
<organism evidence="12 13">
    <name type="scientific">Fodinicola feengrottensis</name>
    <dbReference type="NCBI Taxonomy" id="435914"/>
    <lineage>
        <taxon>Bacteria</taxon>
        <taxon>Bacillati</taxon>
        <taxon>Actinomycetota</taxon>
        <taxon>Actinomycetes</taxon>
        <taxon>Mycobacteriales</taxon>
        <taxon>Fodinicola</taxon>
    </lineage>
</organism>
<dbReference type="InterPro" id="IPR054562">
    <property type="entry name" value="LysX/ArgX_preATP_grasp"/>
</dbReference>
<dbReference type="InterPro" id="IPR004666">
    <property type="entry name" value="Rp_bS6_RimK/Lys_biosynth_LsyX"/>
</dbReference>
<reference evidence="12 13" key="1">
    <citation type="journal article" date="2019" name="Int. J. Syst. Evol. Microbiol.">
        <title>The Global Catalogue of Microorganisms (GCM) 10K type strain sequencing project: providing services to taxonomists for standard genome sequencing and annotation.</title>
        <authorList>
            <consortium name="The Broad Institute Genomics Platform"/>
            <consortium name="The Broad Institute Genome Sequencing Center for Infectious Disease"/>
            <person name="Wu L."/>
            <person name="Ma J."/>
        </authorList>
    </citation>
    <scope>NUCLEOTIDE SEQUENCE [LARGE SCALE GENOMIC DNA]</scope>
    <source>
        <strain evidence="12 13">JCM 14718</strain>
    </source>
</reference>
<keyword evidence="5" id="KW-0479">Metal-binding</keyword>
<dbReference type="PANTHER" id="PTHR21621">
    <property type="entry name" value="RIBOSOMAL PROTEIN S6 MODIFICATION PROTEIN"/>
    <property type="match status" value="1"/>
</dbReference>
<keyword evidence="6 10" id="KW-0547">Nucleotide-binding</keyword>
<dbReference type="InterPro" id="IPR011870">
    <property type="entry name" value="LysX_arch"/>
</dbReference>
<keyword evidence="13" id="KW-1185">Reference proteome</keyword>
<comment type="similarity">
    <text evidence="2">Belongs to the RimK family. LysX subfamily.</text>
</comment>
<evidence type="ECO:0000256" key="3">
    <source>
        <dbReference type="ARBA" id="ARBA00022598"/>
    </source>
</evidence>
<dbReference type="RefSeq" id="WP_163569475.1">
    <property type="nucleotide sequence ID" value="NZ_BAAANY010000009.1"/>
</dbReference>
<keyword evidence="7 10" id="KW-0067">ATP-binding</keyword>
<evidence type="ECO:0000256" key="8">
    <source>
        <dbReference type="ARBA" id="ARBA00022842"/>
    </source>
</evidence>
<dbReference type="Pfam" id="PF08443">
    <property type="entry name" value="RimK"/>
    <property type="match status" value="1"/>
</dbReference>
<evidence type="ECO:0000256" key="2">
    <source>
        <dbReference type="ARBA" id="ARBA00006239"/>
    </source>
</evidence>
<evidence type="ECO:0000259" key="11">
    <source>
        <dbReference type="PROSITE" id="PS50975"/>
    </source>
</evidence>
<dbReference type="InterPro" id="IPR013651">
    <property type="entry name" value="ATP-grasp_RimK-type"/>
</dbReference>
<dbReference type="InterPro" id="IPR013815">
    <property type="entry name" value="ATP_grasp_subdomain_1"/>
</dbReference>
<sequence>MPGRPLAVLASRVRVEEKLILAELDRRGVPYEHLDTRQFVATLPPVQSYAAVLGREISQTRQLYACRVLEAAGTPTVNTADVIALCGDKLLTSLELSRRGLPTPRTAVVLSNESALAAIEDFGFPVVIKPLVGSWGRLAAVIRDPETARTVLEHRAALSSPQHQVVYLQELIDKPDRDIRVIVVGDEVLGAYYRCSPDWRTNVARGARSEPCPLTDELVKLSLETARAMGGGLLGVDLIEDRDGRLYVLEVNHTMEFRGFLAAHGDRIDVPGAIVDYLLAQAVW</sequence>
<dbReference type="Pfam" id="PF22626">
    <property type="entry name" value="LysX_preATP_grasp"/>
    <property type="match status" value="1"/>
</dbReference>
<evidence type="ECO:0000256" key="4">
    <source>
        <dbReference type="ARBA" id="ARBA00022605"/>
    </source>
</evidence>
<dbReference type="NCBIfam" id="TIGR00768">
    <property type="entry name" value="rimK_fam"/>
    <property type="match status" value="1"/>
</dbReference>
<dbReference type="InterPro" id="IPR016185">
    <property type="entry name" value="PreATP-grasp_dom_sf"/>
</dbReference>
<name>A0ABN2GQH0_9ACTN</name>
<evidence type="ECO:0000256" key="7">
    <source>
        <dbReference type="ARBA" id="ARBA00022840"/>
    </source>
</evidence>
<dbReference type="InterPro" id="IPR011761">
    <property type="entry name" value="ATP-grasp"/>
</dbReference>
<dbReference type="Gene3D" id="3.30.470.20">
    <property type="entry name" value="ATP-grasp fold, B domain"/>
    <property type="match status" value="1"/>
</dbReference>
<evidence type="ECO:0000256" key="5">
    <source>
        <dbReference type="ARBA" id="ARBA00022723"/>
    </source>
</evidence>
<comment type="cofactor">
    <cofactor evidence="1">
        <name>Mg(2+)</name>
        <dbReference type="ChEBI" id="CHEBI:18420"/>
    </cofactor>
</comment>
<keyword evidence="3" id="KW-0436">Ligase</keyword>
<keyword evidence="4" id="KW-0028">Amino-acid biosynthesis</keyword>
<comment type="caution">
    <text evidence="12">The sequence shown here is derived from an EMBL/GenBank/DDBJ whole genome shotgun (WGS) entry which is preliminary data.</text>
</comment>
<dbReference type="PROSITE" id="PS50975">
    <property type="entry name" value="ATP_GRASP"/>
    <property type="match status" value="1"/>
</dbReference>
<proteinExistence type="inferred from homology"/>
<comment type="pathway">
    <text evidence="9">Amino-acid biosynthesis.</text>
</comment>
<dbReference type="EMBL" id="BAAANY010000009">
    <property type="protein sequence ID" value="GAA1675099.1"/>
    <property type="molecule type" value="Genomic_DNA"/>
</dbReference>
<protein>
    <submittedName>
        <fullName evidence="12">Lysine biosynthesis protein LysX</fullName>
    </submittedName>
</protein>
<evidence type="ECO:0000313" key="13">
    <source>
        <dbReference type="Proteomes" id="UP001500618"/>
    </source>
</evidence>
<evidence type="ECO:0000256" key="9">
    <source>
        <dbReference type="ARBA" id="ARBA00029440"/>
    </source>
</evidence>
<keyword evidence="8" id="KW-0460">Magnesium</keyword>
<evidence type="ECO:0000313" key="12">
    <source>
        <dbReference type="EMBL" id="GAA1675099.1"/>
    </source>
</evidence>
<feature type="domain" description="ATP-grasp" evidence="11">
    <location>
        <begin position="93"/>
        <end position="279"/>
    </location>
</feature>
<evidence type="ECO:0000256" key="1">
    <source>
        <dbReference type="ARBA" id="ARBA00001946"/>
    </source>
</evidence>
<dbReference type="SUPFAM" id="SSF56059">
    <property type="entry name" value="Glutathione synthetase ATP-binding domain-like"/>
    <property type="match status" value="1"/>
</dbReference>
<accession>A0ABN2GQH0</accession>
<dbReference type="Gene3D" id="3.30.1490.20">
    <property type="entry name" value="ATP-grasp fold, A domain"/>
    <property type="match status" value="1"/>
</dbReference>
<evidence type="ECO:0000256" key="6">
    <source>
        <dbReference type="ARBA" id="ARBA00022741"/>
    </source>
</evidence>
<dbReference type="NCBIfam" id="TIGR02144">
    <property type="entry name" value="LysX_arch"/>
    <property type="match status" value="1"/>
</dbReference>